<keyword evidence="2" id="KW-0472">Membrane</keyword>
<keyword evidence="4" id="KW-1185">Reference proteome</keyword>
<feature type="non-terminal residue" evidence="3">
    <location>
        <position position="1"/>
    </location>
</feature>
<feature type="compositionally biased region" description="Basic and acidic residues" evidence="1">
    <location>
        <begin position="80"/>
        <end position="95"/>
    </location>
</feature>
<protein>
    <submittedName>
        <fullName evidence="3">Uncharacterized protein</fullName>
    </submittedName>
</protein>
<feature type="transmembrane region" description="Helical" evidence="2">
    <location>
        <begin position="38"/>
        <end position="62"/>
    </location>
</feature>
<keyword evidence="2" id="KW-1133">Transmembrane helix</keyword>
<sequence>MSPIIMGFYLKSKLEKAENGSLTILQQSPKPLTNGALYMIYVILTFLGLSVIGTLITFYNYLCNGRKETNSPNSVQNKNYDIRKGSNKEDAKKSSDTTSDS</sequence>
<name>A0A8X6TYD0_NEPPI</name>
<proteinExistence type="predicted"/>
<evidence type="ECO:0000313" key="3">
    <source>
        <dbReference type="EMBL" id="GFT63073.1"/>
    </source>
</evidence>
<reference evidence="3" key="1">
    <citation type="submission" date="2020-08" db="EMBL/GenBank/DDBJ databases">
        <title>Multicomponent nature underlies the extraordinary mechanical properties of spider dragline silk.</title>
        <authorList>
            <person name="Kono N."/>
            <person name="Nakamura H."/>
            <person name="Mori M."/>
            <person name="Yoshida Y."/>
            <person name="Ohtoshi R."/>
            <person name="Malay A.D."/>
            <person name="Moran D.A.P."/>
            <person name="Tomita M."/>
            <person name="Numata K."/>
            <person name="Arakawa K."/>
        </authorList>
    </citation>
    <scope>NUCLEOTIDE SEQUENCE</scope>
</reference>
<feature type="region of interest" description="Disordered" evidence="1">
    <location>
        <begin position="66"/>
        <end position="101"/>
    </location>
</feature>
<keyword evidence="2" id="KW-0812">Transmembrane</keyword>
<evidence type="ECO:0000256" key="2">
    <source>
        <dbReference type="SAM" id="Phobius"/>
    </source>
</evidence>
<dbReference type="AlphaFoldDB" id="A0A8X6TYD0"/>
<dbReference type="OrthoDB" id="6469160at2759"/>
<comment type="caution">
    <text evidence="3">The sequence shown here is derived from an EMBL/GenBank/DDBJ whole genome shotgun (WGS) entry which is preliminary data.</text>
</comment>
<dbReference type="Proteomes" id="UP000887013">
    <property type="component" value="Unassembled WGS sequence"/>
</dbReference>
<gene>
    <name evidence="3" type="ORF">NPIL_194621</name>
</gene>
<dbReference type="EMBL" id="BMAW01114715">
    <property type="protein sequence ID" value="GFT63073.1"/>
    <property type="molecule type" value="Genomic_DNA"/>
</dbReference>
<accession>A0A8X6TYD0</accession>
<evidence type="ECO:0000313" key="4">
    <source>
        <dbReference type="Proteomes" id="UP000887013"/>
    </source>
</evidence>
<organism evidence="3 4">
    <name type="scientific">Nephila pilipes</name>
    <name type="common">Giant wood spider</name>
    <name type="synonym">Nephila maculata</name>
    <dbReference type="NCBI Taxonomy" id="299642"/>
    <lineage>
        <taxon>Eukaryota</taxon>
        <taxon>Metazoa</taxon>
        <taxon>Ecdysozoa</taxon>
        <taxon>Arthropoda</taxon>
        <taxon>Chelicerata</taxon>
        <taxon>Arachnida</taxon>
        <taxon>Araneae</taxon>
        <taxon>Araneomorphae</taxon>
        <taxon>Entelegynae</taxon>
        <taxon>Araneoidea</taxon>
        <taxon>Nephilidae</taxon>
        <taxon>Nephila</taxon>
    </lineage>
</organism>
<feature type="compositionally biased region" description="Polar residues" evidence="1">
    <location>
        <begin position="70"/>
        <end position="79"/>
    </location>
</feature>
<evidence type="ECO:0000256" key="1">
    <source>
        <dbReference type="SAM" id="MobiDB-lite"/>
    </source>
</evidence>